<dbReference type="EMBL" id="UYRT01078320">
    <property type="protein sequence ID" value="VDN18287.1"/>
    <property type="molecule type" value="Genomic_DNA"/>
</dbReference>
<dbReference type="GO" id="GO:0032040">
    <property type="term" value="C:small-subunit processome"/>
    <property type="evidence" value="ECO:0007669"/>
    <property type="project" value="TreeGrafter"/>
</dbReference>
<evidence type="ECO:0000313" key="2">
    <source>
        <dbReference type="EMBL" id="VDN18287.1"/>
    </source>
</evidence>
<evidence type="ECO:0000313" key="3">
    <source>
        <dbReference type="Proteomes" id="UP000271098"/>
    </source>
</evidence>
<dbReference type="PANTHER" id="PTHR17695">
    <property type="entry name" value="SMALL SUBUNIT PROCESSOME COMPONENT 20 HOMOLOG"/>
    <property type="match status" value="1"/>
</dbReference>
<reference evidence="2 3" key="2">
    <citation type="submission" date="2018-11" db="EMBL/GenBank/DDBJ databases">
        <authorList>
            <consortium name="Pathogen Informatics"/>
        </authorList>
    </citation>
    <scope>NUCLEOTIDE SEQUENCE [LARGE SCALE GENOMIC DNA]</scope>
</reference>
<proteinExistence type="predicted"/>
<evidence type="ECO:0000313" key="4">
    <source>
        <dbReference type="WBParaSite" id="GPUH_0001107501-mRNA-1"/>
    </source>
</evidence>
<gene>
    <name evidence="2" type="ORF">GPUH_LOCUS11062</name>
</gene>
<dbReference type="WBParaSite" id="GPUH_0001107501-mRNA-1">
    <property type="protein sequence ID" value="GPUH_0001107501-mRNA-1"/>
    <property type="gene ID" value="GPUH_0001107501"/>
</dbReference>
<dbReference type="InterPro" id="IPR011430">
    <property type="entry name" value="UTP20_N"/>
</dbReference>
<dbReference type="AlphaFoldDB" id="A0A183DQS1"/>
<evidence type="ECO:0000259" key="1">
    <source>
        <dbReference type="Pfam" id="PF07539"/>
    </source>
</evidence>
<name>A0A183DQS1_9BILA</name>
<dbReference type="PANTHER" id="PTHR17695:SF11">
    <property type="entry name" value="SMALL SUBUNIT PROCESSOME COMPONENT 20 HOMOLOG"/>
    <property type="match status" value="1"/>
</dbReference>
<dbReference type="Pfam" id="PF07539">
    <property type="entry name" value="UTP20_N"/>
    <property type="match status" value="1"/>
</dbReference>
<dbReference type="GO" id="GO:0030686">
    <property type="term" value="C:90S preribosome"/>
    <property type="evidence" value="ECO:0007669"/>
    <property type="project" value="TreeGrafter"/>
</dbReference>
<organism evidence="4">
    <name type="scientific">Gongylonema pulchrum</name>
    <dbReference type="NCBI Taxonomy" id="637853"/>
    <lineage>
        <taxon>Eukaryota</taxon>
        <taxon>Metazoa</taxon>
        <taxon>Ecdysozoa</taxon>
        <taxon>Nematoda</taxon>
        <taxon>Chromadorea</taxon>
        <taxon>Rhabditida</taxon>
        <taxon>Spirurina</taxon>
        <taxon>Spiruromorpha</taxon>
        <taxon>Spiruroidea</taxon>
        <taxon>Gongylonematidae</taxon>
        <taxon>Gongylonema</taxon>
    </lineage>
</organism>
<protein>
    <submittedName>
        <fullName evidence="4">DRIM domain-containing protein</fullName>
    </submittedName>
</protein>
<feature type="domain" description="U3 small nucleolar RNA-associated protein 20 N-terminal" evidence="1">
    <location>
        <begin position="263"/>
        <end position="350"/>
    </location>
</feature>
<dbReference type="Proteomes" id="UP000271098">
    <property type="component" value="Unassembled WGS sequence"/>
</dbReference>
<accession>A0A183DQS1</accession>
<sequence>MFGHWSSRVRQTALTVLCHFDVPLNSAGTDGGHLEKVENAFSILLKAEKTPLTLVHYRTRLMLLRRLSYGSHIKHMPRDCDAVLETIPLRIIIASLYERFTILWSQLLDIIETYAYGLNITTFFTLFSSFVKTADAEIASENNNKIPVGLCRITGFNEENTPDYGMFRLQNEYQKGKLFEKRENILAVSSETVERGTDKDDDEAKVVTDDHLDTKCMNKNGKELLADEGTKNSVSSGELNIDGPCIGRKMVRRTVIALLEVGNFENLVDEKLFLNELICFTVDDQNSVIDEKHRSDLMPILLRLLYGKYNMHVHKGEVARRAAILRFLASCNPEEIDIFLKLLFAPLLHLTGRWYHWSQDSPNYLKFCHNGERGPNKIAGEEESLEVLCSRIVATFDLSSVIPLSTIKGQHIWERLSDITNLGYPP</sequence>
<reference evidence="4" key="1">
    <citation type="submission" date="2016-06" db="UniProtKB">
        <authorList>
            <consortium name="WormBaseParasite"/>
        </authorList>
    </citation>
    <scope>IDENTIFICATION</scope>
</reference>
<keyword evidence="3" id="KW-1185">Reference proteome</keyword>
<dbReference type="InterPro" id="IPR052575">
    <property type="entry name" value="SSU_processome_comp_20"/>
</dbReference>
<dbReference type="OrthoDB" id="360653at2759"/>